<dbReference type="AlphaFoldDB" id="A0A9D3ZYL8"/>
<sequence>EPPLRPIPNLGGLTPNDEFNMPLVVIRFGWDTISITSSIKWWITHRRPLDRHMVLTVRAFHLVDPVALRSATLVWHDNLASLAKPFLVVNFGRATSSW</sequence>
<keyword evidence="2" id="KW-1185">Reference proteome</keyword>
<proteinExistence type="predicted"/>
<dbReference type="EMBL" id="JAIQCV010000008">
    <property type="protein sequence ID" value="KAH1074086.1"/>
    <property type="molecule type" value="Genomic_DNA"/>
</dbReference>
<comment type="caution">
    <text evidence="1">The sequence shown here is derived from an EMBL/GenBank/DDBJ whole genome shotgun (WGS) entry which is preliminary data.</text>
</comment>
<accession>A0A9D3ZYL8</accession>
<name>A0A9D3ZYL8_9ROSI</name>
<reference evidence="1 2" key="1">
    <citation type="journal article" date="2021" name="Plant Biotechnol. J.">
        <title>Multi-omics assisted identification of the key and species-specific regulatory components of drought-tolerant mechanisms in Gossypium stocksii.</title>
        <authorList>
            <person name="Yu D."/>
            <person name="Ke L."/>
            <person name="Zhang D."/>
            <person name="Wu Y."/>
            <person name="Sun Y."/>
            <person name="Mei J."/>
            <person name="Sun J."/>
            <person name="Sun Y."/>
        </authorList>
    </citation>
    <scope>NUCLEOTIDE SEQUENCE [LARGE SCALE GENOMIC DNA]</scope>
    <source>
        <strain evidence="2">cv. E1</strain>
        <tissue evidence="1">Leaf</tissue>
    </source>
</reference>
<evidence type="ECO:0000313" key="1">
    <source>
        <dbReference type="EMBL" id="KAH1074086.1"/>
    </source>
</evidence>
<dbReference type="InterPro" id="IPR009367">
    <property type="entry name" value="Elm1-like"/>
</dbReference>
<dbReference type="PANTHER" id="PTHR33986">
    <property type="entry name" value="OS02G0535700 PROTEIN"/>
    <property type="match status" value="1"/>
</dbReference>
<dbReference type="Proteomes" id="UP000828251">
    <property type="component" value="Unassembled WGS sequence"/>
</dbReference>
<dbReference type="OrthoDB" id="10618961at2759"/>
<dbReference type="GO" id="GO:0000266">
    <property type="term" value="P:mitochondrial fission"/>
    <property type="evidence" value="ECO:0007669"/>
    <property type="project" value="TreeGrafter"/>
</dbReference>
<dbReference type="PANTHER" id="PTHR33986:SF15">
    <property type="entry name" value="MITOCHONDRIAL FISSION PROTEIN ELM1"/>
    <property type="match status" value="1"/>
</dbReference>
<gene>
    <name evidence="1" type="ORF">J1N35_026414</name>
</gene>
<protein>
    <submittedName>
        <fullName evidence="1">Uncharacterized protein</fullName>
    </submittedName>
</protein>
<evidence type="ECO:0000313" key="2">
    <source>
        <dbReference type="Proteomes" id="UP000828251"/>
    </source>
</evidence>
<feature type="non-terminal residue" evidence="1">
    <location>
        <position position="1"/>
    </location>
</feature>
<dbReference type="GO" id="GO:0005741">
    <property type="term" value="C:mitochondrial outer membrane"/>
    <property type="evidence" value="ECO:0007669"/>
    <property type="project" value="TreeGrafter"/>
</dbReference>
<organism evidence="1 2">
    <name type="scientific">Gossypium stocksii</name>
    <dbReference type="NCBI Taxonomy" id="47602"/>
    <lineage>
        <taxon>Eukaryota</taxon>
        <taxon>Viridiplantae</taxon>
        <taxon>Streptophyta</taxon>
        <taxon>Embryophyta</taxon>
        <taxon>Tracheophyta</taxon>
        <taxon>Spermatophyta</taxon>
        <taxon>Magnoliopsida</taxon>
        <taxon>eudicotyledons</taxon>
        <taxon>Gunneridae</taxon>
        <taxon>Pentapetalae</taxon>
        <taxon>rosids</taxon>
        <taxon>malvids</taxon>
        <taxon>Malvales</taxon>
        <taxon>Malvaceae</taxon>
        <taxon>Malvoideae</taxon>
        <taxon>Gossypium</taxon>
    </lineage>
</organism>